<feature type="signal peptide" evidence="1">
    <location>
        <begin position="1"/>
        <end position="20"/>
    </location>
</feature>
<accession>A0A067RIY9</accession>
<organism evidence="2 3">
    <name type="scientific">Zootermopsis nevadensis</name>
    <name type="common">Dampwood termite</name>
    <dbReference type="NCBI Taxonomy" id="136037"/>
    <lineage>
        <taxon>Eukaryota</taxon>
        <taxon>Metazoa</taxon>
        <taxon>Ecdysozoa</taxon>
        <taxon>Arthropoda</taxon>
        <taxon>Hexapoda</taxon>
        <taxon>Insecta</taxon>
        <taxon>Pterygota</taxon>
        <taxon>Neoptera</taxon>
        <taxon>Polyneoptera</taxon>
        <taxon>Dictyoptera</taxon>
        <taxon>Blattodea</taxon>
        <taxon>Blattoidea</taxon>
        <taxon>Termitoidae</taxon>
        <taxon>Termopsidae</taxon>
        <taxon>Zootermopsis</taxon>
    </lineage>
</organism>
<evidence type="ECO:0000256" key="1">
    <source>
        <dbReference type="SAM" id="SignalP"/>
    </source>
</evidence>
<dbReference type="AlphaFoldDB" id="A0A067RIY9"/>
<dbReference type="EMBL" id="KK852442">
    <property type="protein sequence ID" value="KDR23836.1"/>
    <property type="molecule type" value="Genomic_DNA"/>
</dbReference>
<reference evidence="2 3" key="1">
    <citation type="journal article" date="2014" name="Nat. Commun.">
        <title>Molecular traces of alternative social organization in a termite genome.</title>
        <authorList>
            <person name="Terrapon N."/>
            <person name="Li C."/>
            <person name="Robertson H.M."/>
            <person name="Ji L."/>
            <person name="Meng X."/>
            <person name="Booth W."/>
            <person name="Chen Z."/>
            <person name="Childers C.P."/>
            <person name="Glastad K.M."/>
            <person name="Gokhale K."/>
            <person name="Gowin J."/>
            <person name="Gronenberg W."/>
            <person name="Hermansen R.A."/>
            <person name="Hu H."/>
            <person name="Hunt B.G."/>
            <person name="Huylmans A.K."/>
            <person name="Khalil S.M."/>
            <person name="Mitchell R.D."/>
            <person name="Munoz-Torres M.C."/>
            <person name="Mustard J.A."/>
            <person name="Pan H."/>
            <person name="Reese J.T."/>
            <person name="Scharf M.E."/>
            <person name="Sun F."/>
            <person name="Vogel H."/>
            <person name="Xiao J."/>
            <person name="Yang W."/>
            <person name="Yang Z."/>
            <person name="Yang Z."/>
            <person name="Zhou J."/>
            <person name="Zhu J."/>
            <person name="Brent C.S."/>
            <person name="Elsik C.G."/>
            <person name="Goodisman M.A."/>
            <person name="Liberles D.A."/>
            <person name="Roe R.M."/>
            <person name="Vargo E.L."/>
            <person name="Vilcinskas A."/>
            <person name="Wang J."/>
            <person name="Bornberg-Bauer E."/>
            <person name="Korb J."/>
            <person name="Zhang G."/>
            <person name="Liebig J."/>
        </authorList>
    </citation>
    <scope>NUCLEOTIDE SEQUENCE [LARGE SCALE GENOMIC DNA]</scope>
    <source>
        <tissue evidence="2">Whole organism</tissue>
    </source>
</reference>
<keyword evidence="1" id="KW-0732">Signal</keyword>
<feature type="chain" id="PRO_5001645276" evidence="1">
    <location>
        <begin position="21"/>
        <end position="355"/>
    </location>
</feature>
<evidence type="ECO:0000313" key="3">
    <source>
        <dbReference type="Proteomes" id="UP000027135"/>
    </source>
</evidence>
<dbReference type="Proteomes" id="UP000027135">
    <property type="component" value="Unassembled WGS sequence"/>
</dbReference>
<dbReference type="InParanoid" id="A0A067RIY9"/>
<keyword evidence="3" id="KW-1185">Reference proteome</keyword>
<protein>
    <submittedName>
        <fullName evidence="2">Uncharacterized protein</fullName>
    </submittedName>
</protein>
<proteinExistence type="predicted"/>
<sequence>MGPSALRACALIVLCAVANSVKVGPKLDFGDTSPGISPESIKTFIEKQEPSVNSGVVKAILEVKVGESVVTDKHPTNPDEEDNNAKTTKILLCNLKNECKIYEIGTGESYDDDSKDEGGDRKKLKPVIVTDFDEDPLKDNENDYDQKTGKKRPKVPVVVGYKGAVKDDGFSYTGYGYGQGIDRLPAYYGMKLSPGFRQPYPGPIVHEDNRPSLPRPGSSHGWYPLYHNLRCTYPHYEHHYPQSDNRDYSGVSPYLRTYFAGHGPRTPSPYGNVHPTRKPDSFHAIITPLGTTKPEVHWPRSKPSVATGVSAVAGKTHFDEDELTVGVISPLYPDSGNGNIKIDGKLGEPLNMSDS</sequence>
<gene>
    <name evidence="2" type="ORF">L798_11027</name>
</gene>
<name>A0A067RIY9_ZOONE</name>
<evidence type="ECO:0000313" key="2">
    <source>
        <dbReference type="EMBL" id="KDR23836.1"/>
    </source>
</evidence>